<dbReference type="EMBL" id="CP103445">
    <property type="protein sequence ID" value="UWS32563.1"/>
    <property type="molecule type" value="Genomic_DNA"/>
</dbReference>
<keyword evidence="11" id="KW-1185">Reference proteome</keyword>
<feature type="transmembrane region" description="Helical" evidence="8">
    <location>
        <begin position="81"/>
        <end position="103"/>
    </location>
</feature>
<dbReference type="PROSITE" id="PS00218">
    <property type="entry name" value="AMINO_ACID_PERMEASE_1"/>
    <property type="match status" value="1"/>
</dbReference>
<evidence type="ECO:0000256" key="2">
    <source>
        <dbReference type="ARBA" id="ARBA00022448"/>
    </source>
</evidence>
<feature type="transmembrane region" description="Helical" evidence="8">
    <location>
        <begin position="195"/>
        <end position="217"/>
    </location>
</feature>
<evidence type="ECO:0000256" key="5">
    <source>
        <dbReference type="ARBA" id="ARBA00022970"/>
    </source>
</evidence>
<dbReference type="InterPro" id="IPR004840">
    <property type="entry name" value="Amino_acid_permease_CS"/>
</dbReference>
<feature type="domain" description="Amino acid permease/ SLC12A" evidence="9">
    <location>
        <begin position="14"/>
        <end position="448"/>
    </location>
</feature>
<comment type="subcellular location">
    <subcellularLocation>
        <location evidence="1">Cell membrane</location>
        <topology evidence="1">Multi-pass membrane protein</topology>
    </subcellularLocation>
</comment>
<sequence length="450" mass="48865">MTKMTLKKGLSTRHIRFMALGSAIGTGLFYGSADAIRMAGPGVLLAYLIGGVAAYIIMRALGEMSVNNPQASSFSRYAQDYLGPLAGYITGWTYCFEILIVAIADVTAFGIYMSVWFPDVPHWTWVLSVVLVIGAINLATVKVFGEVEFWLSLFKVATIIVMIVAGIGIIFWGIGNGGQATGISNLWTHGGFIPNGWIGVVLSLQMVMFAFGGIEIIGITAGEAKDPAVSIPRAINTVPLRILVFYVGTLFVIMSIYPWNQVGTQGSPFVLTFQHMGIAAAAAVLNFVVITASLSAINSDVFGVGRMLYGMAEQGHAPKVFTTVSEKGIPWVTVLAMMLAMLVAVYLNYLMPEKVFLVIASLATFATVWVWIMILFSQIAFRRTLTPEQQKELKFALPGGSLTAAIGIVFLAFIIGLIGYFPDTRVSLYAGFAWIVLLLVSWQWVKRRSC</sequence>
<keyword evidence="6 8" id="KW-1133">Transmembrane helix</keyword>
<dbReference type="Pfam" id="PF00324">
    <property type="entry name" value="AA_permease"/>
    <property type="match status" value="1"/>
</dbReference>
<dbReference type="NCBIfam" id="NF007876">
    <property type="entry name" value="PRK10580.1"/>
    <property type="match status" value="1"/>
</dbReference>
<reference evidence="10" key="1">
    <citation type="submission" date="2022-07" db="EMBL/GenBank/DDBJ databases">
        <title>Genetic diversity of Erwinia pyrifoliae.</title>
        <authorList>
            <person name="Park D.S."/>
            <person name="Ham H."/>
        </authorList>
    </citation>
    <scope>NUCLEOTIDE SEQUENCE</scope>
    <source>
        <strain evidence="10">CP201486</strain>
    </source>
</reference>
<evidence type="ECO:0000313" key="10">
    <source>
        <dbReference type="EMBL" id="UWS32563.1"/>
    </source>
</evidence>
<feature type="transmembrane region" description="Helical" evidence="8">
    <location>
        <begin position="153"/>
        <end position="175"/>
    </location>
</feature>
<evidence type="ECO:0000256" key="1">
    <source>
        <dbReference type="ARBA" id="ARBA00004651"/>
    </source>
</evidence>
<protein>
    <submittedName>
        <fullName evidence="10">Proline-specific permease ProY</fullName>
    </submittedName>
</protein>
<accession>A0ABY5X5B7</accession>
<feature type="transmembrane region" description="Helical" evidence="8">
    <location>
        <begin position="355"/>
        <end position="376"/>
    </location>
</feature>
<dbReference type="PANTHER" id="PTHR43495:SF6">
    <property type="entry name" value="THREONINE_SERINE TRANSPORTER YBXG-RELATED"/>
    <property type="match status" value="1"/>
</dbReference>
<dbReference type="PANTHER" id="PTHR43495">
    <property type="entry name" value="GABA PERMEASE"/>
    <property type="match status" value="1"/>
</dbReference>
<keyword evidence="3" id="KW-1003">Cell membrane</keyword>
<dbReference type="Proteomes" id="UP001058553">
    <property type="component" value="Chromosome"/>
</dbReference>
<keyword evidence="5" id="KW-0029">Amino-acid transport</keyword>
<dbReference type="GeneID" id="92236178"/>
<organism evidence="10 11">
    <name type="scientific">Erwinia pyrifoliae</name>
    <dbReference type="NCBI Taxonomy" id="79967"/>
    <lineage>
        <taxon>Bacteria</taxon>
        <taxon>Pseudomonadati</taxon>
        <taxon>Pseudomonadota</taxon>
        <taxon>Gammaproteobacteria</taxon>
        <taxon>Enterobacterales</taxon>
        <taxon>Erwiniaceae</taxon>
        <taxon>Erwinia</taxon>
    </lineage>
</organism>
<evidence type="ECO:0000256" key="4">
    <source>
        <dbReference type="ARBA" id="ARBA00022692"/>
    </source>
</evidence>
<feature type="transmembrane region" description="Helical" evidence="8">
    <location>
        <begin position="43"/>
        <end position="61"/>
    </location>
</feature>
<name>A0ABY5X5B7_ERWPY</name>
<proteinExistence type="predicted"/>
<feature type="transmembrane region" description="Helical" evidence="8">
    <location>
        <begin position="397"/>
        <end position="420"/>
    </location>
</feature>
<dbReference type="PIRSF" id="PIRSF006060">
    <property type="entry name" value="AA_transporter"/>
    <property type="match status" value="1"/>
</dbReference>
<keyword evidence="7 8" id="KW-0472">Membrane</keyword>
<evidence type="ECO:0000256" key="7">
    <source>
        <dbReference type="ARBA" id="ARBA00023136"/>
    </source>
</evidence>
<evidence type="ECO:0000256" key="8">
    <source>
        <dbReference type="SAM" id="Phobius"/>
    </source>
</evidence>
<feature type="transmembrane region" description="Helical" evidence="8">
    <location>
        <begin position="426"/>
        <end position="445"/>
    </location>
</feature>
<keyword evidence="4 8" id="KW-0812">Transmembrane</keyword>
<dbReference type="InterPro" id="IPR004841">
    <property type="entry name" value="AA-permease/SLC12A_dom"/>
</dbReference>
<dbReference type="RefSeq" id="WP_012668914.1">
    <property type="nucleotide sequence ID" value="NZ_CP023567.1"/>
</dbReference>
<evidence type="ECO:0000259" key="9">
    <source>
        <dbReference type="Pfam" id="PF00324"/>
    </source>
</evidence>
<evidence type="ECO:0000256" key="3">
    <source>
        <dbReference type="ARBA" id="ARBA00022475"/>
    </source>
</evidence>
<feature type="transmembrane region" description="Helical" evidence="8">
    <location>
        <begin position="277"/>
        <end position="297"/>
    </location>
</feature>
<keyword evidence="2" id="KW-0813">Transport</keyword>
<feature type="transmembrane region" description="Helical" evidence="8">
    <location>
        <begin position="123"/>
        <end position="141"/>
    </location>
</feature>
<feature type="transmembrane region" description="Helical" evidence="8">
    <location>
        <begin position="329"/>
        <end position="349"/>
    </location>
</feature>
<feature type="transmembrane region" description="Helical" evidence="8">
    <location>
        <begin position="238"/>
        <end position="257"/>
    </location>
</feature>
<evidence type="ECO:0000313" key="11">
    <source>
        <dbReference type="Proteomes" id="UP001058553"/>
    </source>
</evidence>
<evidence type="ECO:0000256" key="6">
    <source>
        <dbReference type="ARBA" id="ARBA00022989"/>
    </source>
</evidence>
<gene>
    <name evidence="10" type="primary">proY</name>
    <name evidence="10" type="ORF">NYP84_13090</name>
</gene>
<dbReference type="Gene3D" id="1.20.1740.10">
    <property type="entry name" value="Amino acid/polyamine transporter I"/>
    <property type="match status" value="1"/>
</dbReference>